<comment type="caution">
    <text evidence="1">The sequence shown here is derived from an EMBL/GenBank/DDBJ whole genome shotgun (WGS) entry which is preliminary data.</text>
</comment>
<dbReference type="Gene3D" id="3.90.226.10">
    <property type="entry name" value="2-enoyl-CoA Hydratase, Chain A, domain 1"/>
    <property type="match status" value="1"/>
</dbReference>
<dbReference type="Pfam" id="PF00378">
    <property type="entry name" value="ECH_1"/>
    <property type="match status" value="1"/>
</dbReference>
<evidence type="ECO:0000313" key="4">
    <source>
        <dbReference type="Proteomes" id="UP000198424"/>
    </source>
</evidence>
<protein>
    <submittedName>
        <fullName evidence="1 2">Enoyl-CoA hydratase</fullName>
    </submittedName>
</protein>
<keyword evidence="4" id="KW-1185">Reference proteome</keyword>
<dbReference type="InterPro" id="IPR029045">
    <property type="entry name" value="ClpP/crotonase-like_dom_sf"/>
</dbReference>
<evidence type="ECO:0000313" key="1">
    <source>
        <dbReference type="EMBL" id="KFF11205.1"/>
    </source>
</evidence>
<evidence type="ECO:0000313" key="2">
    <source>
        <dbReference type="EMBL" id="OXA97865.1"/>
    </source>
</evidence>
<dbReference type="Proteomes" id="UP000198424">
    <property type="component" value="Unassembled WGS sequence"/>
</dbReference>
<dbReference type="GO" id="GO:0003824">
    <property type="term" value="F:catalytic activity"/>
    <property type="evidence" value="ECO:0007669"/>
    <property type="project" value="UniProtKB-ARBA"/>
</dbReference>
<proteinExistence type="predicted"/>
<dbReference type="PANTHER" id="PTHR11941:SF133">
    <property type="entry name" value="1,2-EPOXYPHENYLACETYL-COA ISOMERASE"/>
    <property type="match status" value="1"/>
</dbReference>
<evidence type="ECO:0000313" key="3">
    <source>
        <dbReference type="Proteomes" id="UP000028712"/>
    </source>
</evidence>
<accession>A0A086A3E1</accession>
<dbReference type="EMBL" id="MUGY01000002">
    <property type="protein sequence ID" value="OXA97865.1"/>
    <property type="molecule type" value="Genomic_DNA"/>
</dbReference>
<dbReference type="SUPFAM" id="SSF52096">
    <property type="entry name" value="ClpP/crotonase"/>
    <property type="match status" value="1"/>
</dbReference>
<dbReference type="Gene3D" id="6.20.390.20">
    <property type="match status" value="1"/>
</dbReference>
<gene>
    <name evidence="2" type="ORF">B0A62_03135</name>
    <name evidence="1" type="ORF">IW20_19895</name>
</gene>
<dbReference type="NCBIfam" id="NF005496">
    <property type="entry name" value="PRK07110.1"/>
    <property type="match status" value="1"/>
</dbReference>
<dbReference type="OrthoDB" id="9775794at2"/>
<dbReference type="InterPro" id="IPR001753">
    <property type="entry name" value="Enoyl-CoA_hydra/iso"/>
</dbReference>
<organism evidence="1 3">
    <name type="scientific">Flavobacterium hydatis</name>
    <name type="common">Cytophaga aquatilis</name>
    <dbReference type="NCBI Taxonomy" id="991"/>
    <lineage>
        <taxon>Bacteria</taxon>
        <taxon>Pseudomonadati</taxon>
        <taxon>Bacteroidota</taxon>
        <taxon>Flavobacteriia</taxon>
        <taxon>Flavobacteriales</taxon>
        <taxon>Flavobacteriaceae</taxon>
        <taxon>Flavobacterium</taxon>
    </lineage>
</organism>
<reference evidence="1 3" key="1">
    <citation type="submission" date="2014-07" db="EMBL/GenBank/DDBJ databases">
        <title>Genome of Flavobacterium hydatis DSM 2063.</title>
        <authorList>
            <person name="Pipes S.E."/>
            <person name="Stropko S.J."/>
            <person name="Newman J.D."/>
        </authorList>
    </citation>
    <scope>NUCLEOTIDE SEQUENCE [LARGE SCALE GENOMIC DNA]</scope>
    <source>
        <strain evidence="1 3">DSM 2063</strain>
    </source>
</reference>
<dbReference type="eggNOG" id="COG1024">
    <property type="taxonomic scope" value="Bacteria"/>
</dbReference>
<dbReference type="CDD" id="cd06558">
    <property type="entry name" value="crotonase-like"/>
    <property type="match status" value="1"/>
</dbReference>
<dbReference type="PANTHER" id="PTHR11941">
    <property type="entry name" value="ENOYL-COA HYDRATASE-RELATED"/>
    <property type="match status" value="1"/>
</dbReference>
<dbReference type="GO" id="GO:0006635">
    <property type="term" value="P:fatty acid beta-oxidation"/>
    <property type="evidence" value="ECO:0007669"/>
    <property type="project" value="TreeGrafter"/>
</dbReference>
<dbReference type="RefSeq" id="WP_035626258.1">
    <property type="nucleotide sequence ID" value="NZ_JBEWQG010000046.1"/>
</dbReference>
<reference evidence="2 4" key="2">
    <citation type="submission" date="2016-11" db="EMBL/GenBank/DDBJ databases">
        <title>Whole genomes of Flavobacteriaceae.</title>
        <authorList>
            <person name="Stine C."/>
            <person name="Li C."/>
            <person name="Tadesse D."/>
        </authorList>
    </citation>
    <scope>NUCLEOTIDE SEQUENCE [LARGE SCALE GENOMIC DNA]</scope>
    <source>
        <strain evidence="2 4">ATCC 29551</strain>
    </source>
</reference>
<name>A0A086A3E1_FLAHY</name>
<dbReference type="EMBL" id="JPRM01000036">
    <property type="protein sequence ID" value="KFF11205.1"/>
    <property type="molecule type" value="Genomic_DNA"/>
</dbReference>
<sequence>MGEVVSITEITNDIVQITMQDKESRNTFSKELIEGLKEAFAIVKQKKNYKVVILTGYDSYFSCGGTQDELQQIYDRELKFTELDFFTAPIDCEIPVIAAMQGHAIGGGLVFGCYADFQILGKENIYTANFMKYGFTPGMGATHMVPLRFGSSLGYEMLFTAESYRGGELQERGVSLQVVPKKEVITEAIVLAKKLAEKPRLSLVTLKKHMTSKIKVSLKEVFEQELEMHEITFQQSEVEENIKALFGR</sequence>
<dbReference type="Proteomes" id="UP000028712">
    <property type="component" value="Unassembled WGS sequence"/>
</dbReference>
<dbReference type="AlphaFoldDB" id="A0A086A3E1"/>
<dbReference type="STRING" id="991.IW20_19895"/>